<comment type="similarity">
    <text evidence="2">Belongs to the TonB family.</text>
</comment>
<evidence type="ECO:0000313" key="13">
    <source>
        <dbReference type="Proteomes" id="UP000283589"/>
    </source>
</evidence>
<reference evidence="12 13" key="1">
    <citation type="submission" date="2018-08" db="EMBL/GenBank/DDBJ databases">
        <title>A genome reference for cultivated species of the human gut microbiota.</title>
        <authorList>
            <person name="Zou Y."/>
            <person name="Xue W."/>
            <person name="Luo G."/>
        </authorList>
    </citation>
    <scope>NUCLEOTIDE SEQUENCE [LARGE SCALE GENOMIC DNA]</scope>
    <source>
        <strain evidence="12 13">AF14-49</strain>
    </source>
</reference>
<keyword evidence="7" id="KW-0653">Protein transport</keyword>
<dbReference type="InterPro" id="IPR003538">
    <property type="entry name" value="TonB"/>
</dbReference>
<dbReference type="GO" id="GO:0015031">
    <property type="term" value="P:protein transport"/>
    <property type="evidence" value="ECO:0007669"/>
    <property type="project" value="UniProtKB-KW"/>
</dbReference>
<keyword evidence="6 10" id="KW-0812">Transmembrane</keyword>
<feature type="domain" description="TonB C-terminal" evidence="11">
    <location>
        <begin position="142"/>
        <end position="232"/>
    </location>
</feature>
<dbReference type="InterPro" id="IPR051045">
    <property type="entry name" value="TonB-dependent_transducer"/>
</dbReference>
<dbReference type="Pfam" id="PF03544">
    <property type="entry name" value="TonB_C"/>
    <property type="match status" value="1"/>
</dbReference>
<dbReference type="Gene3D" id="3.30.1150.10">
    <property type="match status" value="1"/>
</dbReference>
<comment type="subcellular location">
    <subcellularLocation>
        <location evidence="1">Cell inner membrane</location>
        <topology evidence="1">Single-pass membrane protein</topology>
        <orientation evidence="1">Periplasmic side</orientation>
    </subcellularLocation>
</comment>
<gene>
    <name evidence="12" type="ORF">DWW18_20355</name>
</gene>
<keyword evidence="9 10" id="KW-0472">Membrane</keyword>
<name>A0A412WU36_9BACT</name>
<feature type="transmembrane region" description="Helical" evidence="10">
    <location>
        <begin position="16"/>
        <end position="34"/>
    </location>
</feature>
<dbReference type="GO" id="GO:0030288">
    <property type="term" value="C:outer membrane-bounded periplasmic space"/>
    <property type="evidence" value="ECO:0007669"/>
    <property type="project" value="InterPro"/>
</dbReference>
<dbReference type="RefSeq" id="WP_118261627.1">
    <property type="nucleotide sequence ID" value="NZ_CALBWO010000022.1"/>
</dbReference>
<evidence type="ECO:0000256" key="2">
    <source>
        <dbReference type="ARBA" id="ARBA00006555"/>
    </source>
</evidence>
<evidence type="ECO:0000256" key="7">
    <source>
        <dbReference type="ARBA" id="ARBA00022927"/>
    </source>
</evidence>
<organism evidence="12 13">
    <name type="scientific">Butyricimonas virosa</name>
    <dbReference type="NCBI Taxonomy" id="544645"/>
    <lineage>
        <taxon>Bacteria</taxon>
        <taxon>Pseudomonadati</taxon>
        <taxon>Bacteroidota</taxon>
        <taxon>Bacteroidia</taxon>
        <taxon>Bacteroidales</taxon>
        <taxon>Odoribacteraceae</taxon>
        <taxon>Butyricimonas</taxon>
    </lineage>
</organism>
<keyword evidence="4" id="KW-1003">Cell membrane</keyword>
<dbReference type="PRINTS" id="PR01374">
    <property type="entry name" value="TONBPROTEIN"/>
</dbReference>
<keyword evidence="8 10" id="KW-1133">Transmembrane helix</keyword>
<dbReference type="EMBL" id="QRZA01000054">
    <property type="protein sequence ID" value="RGV30728.1"/>
    <property type="molecule type" value="Genomic_DNA"/>
</dbReference>
<evidence type="ECO:0000256" key="6">
    <source>
        <dbReference type="ARBA" id="ARBA00022692"/>
    </source>
</evidence>
<dbReference type="GO" id="GO:0098797">
    <property type="term" value="C:plasma membrane protein complex"/>
    <property type="evidence" value="ECO:0007669"/>
    <property type="project" value="TreeGrafter"/>
</dbReference>
<dbReference type="SUPFAM" id="SSF74653">
    <property type="entry name" value="TolA/TonB C-terminal domain"/>
    <property type="match status" value="1"/>
</dbReference>
<accession>A0A412WU36</accession>
<dbReference type="STRING" id="1121130.GCA_000519105_01454"/>
<proteinExistence type="inferred from homology"/>
<dbReference type="GO" id="GO:0031992">
    <property type="term" value="F:energy transducer activity"/>
    <property type="evidence" value="ECO:0007669"/>
    <property type="project" value="InterPro"/>
</dbReference>
<dbReference type="PANTHER" id="PTHR33446:SF2">
    <property type="entry name" value="PROTEIN TONB"/>
    <property type="match status" value="1"/>
</dbReference>
<dbReference type="InterPro" id="IPR006260">
    <property type="entry name" value="TonB/TolA_C"/>
</dbReference>
<evidence type="ECO:0000256" key="8">
    <source>
        <dbReference type="ARBA" id="ARBA00022989"/>
    </source>
</evidence>
<dbReference type="PANTHER" id="PTHR33446">
    <property type="entry name" value="PROTEIN TONB-RELATED"/>
    <property type="match status" value="1"/>
</dbReference>
<keyword evidence="3" id="KW-0813">Transport</keyword>
<evidence type="ECO:0000256" key="10">
    <source>
        <dbReference type="SAM" id="Phobius"/>
    </source>
</evidence>
<comment type="caution">
    <text evidence="12">The sequence shown here is derived from an EMBL/GenBank/DDBJ whole genome shotgun (WGS) entry which is preliminary data.</text>
</comment>
<evidence type="ECO:0000256" key="3">
    <source>
        <dbReference type="ARBA" id="ARBA00022448"/>
    </source>
</evidence>
<evidence type="ECO:0000259" key="11">
    <source>
        <dbReference type="PROSITE" id="PS52015"/>
    </source>
</evidence>
<keyword evidence="5" id="KW-0997">Cell inner membrane</keyword>
<dbReference type="Proteomes" id="UP000283589">
    <property type="component" value="Unassembled WGS sequence"/>
</dbReference>
<protein>
    <submittedName>
        <fullName evidence="12">Energy transducer TonB</fullName>
    </submittedName>
</protein>
<evidence type="ECO:0000256" key="9">
    <source>
        <dbReference type="ARBA" id="ARBA00023136"/>
    </source>
</evidence>
<sequence>MEVKKTSHSNLENKRFIFREIGFIVALAMVFFAFETKYYQEEAKEITFPIETSDIEEVLPVFVPQRVSQPLPKISVKPLDFIEVVENEMDLENEMDVVDDNENTKGSLTGKATDWQSGYDDMGETGEGDGDIPFITVEKMPRFNGDLNKWLRKNLRYPVRCAEMGIGGKVFVEFVVEKDGSISSINVVRSADPDLSQEAIRVVKAMPKWIPGMQRDKAVRVRFTIPITFQLR</sequence>
<dbReference type="InterPro" id="IPR037682">
    <property type="entry name" value="TonB_C"/>
</dbReference>
<evidence type="ECO:0000256" key="1">
    <source>
        <dbReference type="ARBA" id="ARBA00004383"/>
    </source>
</evidence>
<evidence type="ECO:0000313" key="12">
    <source>
        <dbReference type="EMBL" id="RGV30728.1"/>
    </source>
</evidence>
<evidence type="ECO:0000256" key="4">
    <source>
        <dbReference type="ARBA" id="ARBA00022475"/>
    </source>
</evidence>
<dbReference type="GO" id="GO:0055085">
    <property type="term" value="P:transmembrane transport"/>
    <property type="evidence" value="ECO:0007669"/>
    <property type="project" value="InterPro"/>
</dbReference>
<dbReference type="AlphaFoldDB" id="A0A412WU36"/>
<dbReference type="NCBIfam" id="TIGR01352">
    <property type="entry name" value="tonB_Cterm"/>
    <property type="match status" value="1"/>
</dbReference>
<dbReference type="GO" id="GO:0015891">
    <property type="term" value="P:siderophore transport"/>
    <property type="evidence" value="ECO:0007669"/>
    <property type="project" value="InterPro"/>
</dbReference>
<dbReference type="PROSITE" id="PS52015">
    <property type="entry name" value="TONB_CTD"/>
    <property type="match status" value="1"/>
</dbReference>
<evidence type="ECO:0000256" key="5">
    <source>
        <dbReference type="ARBA" id="ARBA00022519"/>
    </source>
</evidence>